<dbReference type="InterPro" id="IPR004714">
    <property type="entry name" value="Cyt_oxidase_maturation_cbb3"/>
</dbReference>
<feature type="transmembrane region" description="Helical" evidence="1">
    <location>
        <begin position="6"/>
        <end position="26"/>
    </location>
</feature>
<accession>A0ABS4EWL9</accession>
<evidence type="ECO:0000256" key="1">
    <source>
        <dbReference type="SAM" id="Phobius"/>
    </source>
</evidence>
<dbReference type="Pfam" id="PF03597">
    <property type="entry name" value="FixS"/>
    <property type="match status" value="1"/>
</dbReference>
<sequence length="45" mass="4913">METLLYLMPIALLLGGLDVAAFVWALRSGQYEAMDGAAERVLIDD</sequence>
<keyword evidence="1" id="KW-0472">Membrane</keyword>
<dbReference type="RefSeq" id="WP_209857422.1">
    <property type="nucleotide sequence ID" value="NZ_JAGGJV010000020.1"/>
</dbReference>
<comment type="caution">
    <text evidence="2">The sequence shown here is derived from an EMBL/GenBank/DDBJ whole genome shotgun (WGS) entry which is preliminary data.</text>
</comment>
<evidence type="ECO:0000313" key="2">
    <source>
        <dbReference type="EMBL" id="MBP1862355.1"/>
    </source>
</evidence>
<organism evidence="2 3">
    <name type="scientific">Rhizobium herbae</name>
    <dbReference type="NCBI Taxonomy" id="508661"/>
    <lineage>
        <taxon>Bacteria</taxon>
        <taxon>Pseudomonadati</taxon>
        <taxon>Pseudomonadota</taxon>
        <taxon>Alphaproteobacteria</taxon>
        <taxon>Hyphomicrobiales</taxon>
        <taxon>Rhizobiaceae</taxon>
        <taxon>Rhizobium/Agrobacterium group</taxon>
        <taxon>Rhizobium</taxon>
    </lineage>
</organism>
<keyword evidence="1" id="KW-1133">Transmembrane helix</keyword>
<dbReference type="PANTHER" id="PTHR41532:SF1">
    <property type="entry name" value="FIXS PROTEIN"/>
    <property type="match status" value="1"/>
</dbReference>
<keyword evidence="1" id="KW-0812">Transmembrane</keyword>
<dbReference type="EMBL" id="JAGGJV010000020">
    <property type="protein sequence ID" value="MBP1862355.1"/>
    <property type="molecule type" value="Genomic_DNA"/>
</dbReference>
<gene>
    <name evidence="2" type="ORF">J2Z75_005894</name>
</gene>
<dbReference type="NCBIfam" id="TIGR00847">
    <property type="entry name" value="ccoS"/>
    <property type="match status" value="1"/>
</dbReference>
<protein>
    <submittedName>
        <fullName evidence="2">Cbb3-type cytochrome oxidase maturation protein</fullName>
    </submittedName>
</protein>
<name>A0ABS4EWL9_9HYPH</name>
<dbReference type="PANTHER" id="PTHR41532">
    <property type="entry name" value="FIXS PROTEIN"/>
    <property type="match status" value="1"/>
</dbReference>
<keyword evidence="3" id="KW-1185">Reference proteome</keyword>
<dbReference type="Proteomes" id="UP000823786">
    <property type="component" value="Unassembled WGS sequence"/>
</dbReference>
<reference evidence="2 3" key="1">
    <citation type="submission" date="2021-03" db="EMBL/GenBank/DDBJ databases">
        <title>Genomic Encyclopedia of Type Strains, Phase IV (KMG-IV): sequencing the most valuable type-strain genomes for metagenomic binning, comparative biology and taxonomic classification.</title>
        <authorList>
            <person name="Goeker M."/>
        </authorList>
    </citation>
    <scope>NUCLEOTIDE SEQUENCE [LARGE SCALE GENOMIC DNA]</scope>
    <source>
        <strain evidence="2 3">DSM 26427</strain>
    </source>
</reference>
<proteinExistence type="predicted"/>
<evidence type="ECO:0000313" key="3">
    <source>
        <dbReference type="Proteomes" id="UP000823786"/>
    </source>
</evidence>